<name>A0ABS2SZ04_9BACI</name>
<keyword evidence="5" id="KW-0805">Transcription regulation</keyword>
<reference evidence="11" key="1">
    <citation type="submission" date="2021-01" db="EMBL/GenBank/DDBJ databases">
        <title>Genomic Encyclopedia of Type Strains, Phase IV (KMG-IV): sequencing the most valuable type-strain genomes for metagenomic binning, comparative biology and taxonomic classification.</title>
        <authorList>
            <person name="Goeker M."/>
        </authorList>
    </citation>
    <scope>NUCLEOTIDE SEQUENCE</scope>
    <source>
        <strain evidence="11">DSM 21943</strain>
    </source>
</reference>
<organism evidence="11 12">
    <name type="scientific">Shouchella xiaoxiensis</name>
    <dbReference type="NCBI Taxonomy" id="766895"/>
    <lineage>
        <taxon>Bacteria</taxon>
        <taxon>Bacillati</taxon>
        <taxon>Bacillota</taxon>
        <taxon>Bacilli</taxon>
        <taxon>Bacillales</taxon>
        <taxon>Bacillaceae</taxon>
        <taxon>Shouchella</taxon>
    </lineage>
</organism>
<keyword evidence="6" id="KW-0731">Sigma factor</keyword>
<keyword evidence="3" id="KW-0808">Transferase</keyword>
<dbReference type="RefSeq" id="WP_204468104.1">
    <property type="nucleotide sequence ID" value="NZ_JAFBCV010000014.1"/>
</dbReference>
<dbReference type="EMBL" id="JAFBCV010000014">
    <property type="protein sequence ID" value="MBM7840485.1"/>
    <property type="molecule type" value="Genomic_DNA"/>
</dbReference>
<evidence type="ECO:0000259" key="9">
    <source>
        <dbReference type="Pfam" id="PF04552"/>
    </source>
</evidence>
<dbReference type="PROSITE" id="PS50044">
    <property type="entry name" value="SIGMA54_3"/>
    <property type="match status" value="1"/>
</dbReference>
<keyword evidence="8" id="KW-0804">Transcription</keyword>
<dbReference type="InterPro" id="IPR000394">
    <property type="entry name" value="RNA_pol_sigma_54"/>
</dbReference>
<keyword evidence="2" id="KW-0240">DNA-directed RNA polymerase</keyword>
<dbReference type="PRINTS" id="PR00045">
    <property type="entry name" value="SIGMA54FCT"/>
</dbReference>
<keyword evidence="12" id="KW-1185">Reference proteome</keyword>
<dbReference type="Pfam" id="PF00309">
    <property type="entry name" value="Sigma54_AID"/>
    <property type="match status" value="1"/>
</dbReference>
<evidence type="ECO:0000259" key="10">
    <source>
        <dbReference type="Pfam" id="PF04963"/>
    </source>
</evidence>
<dbReference type="PROSITE" id="PS00717">
    <property type="entry name" value="SIGMA54_1"/>
    <property type="match status" value="1"/>
</dbReference>
<evidence type="ECO:0000256" key="1">
    <source>
        <dbReference type="ARBA" id="ARBA00008798"/>
    </source>
</evidence>
<dbReference type="NCBIfam" id="TIGR02395">
    <property type="entry name" value="rpoN_sigma"/>
    <property type="match status" value="1"/>
</dbReference>
<dbReference type="InterPro" id="IPR038709">
    <property type="entry name" value="RpoN_core-bd_sf"/>
</dbReference>
<proteinExistence type="inferred from homology"/>
<sequence>MEMGLFQKQTNQLVMTQELRQAIHLLQYSTMDVWSYLEELALENPLLEFVHNKYEHIESELPSSFSSDDKHAALENVSVESKNLRQHVKDQLIHFHLSAEEEHFLVYLANNLREDGYLIDFKELCTQGNLDIDHGERLLYLIQSLEPTGVGARSLGECLALQLVKRIDVHPCAIDLLLNDIEDLASRKWKQLAKKYDCTLLDVQTIYDQIKKLDPKPGFAYMSEPIIYIEPDVYITLANNQLQVHLNQAAFPMLRIQAEYRDLLEQEENSREYARQQRNQVNWLKKSLKQREQTILKVTEAIVNVQQDYLLGTTGVLKPLTLVDIAEELGIHESTVSRSTVNKYAQTPRGLVELKTFFSSTLSKENQGLTHHSVKKWISEFIQAENKQKPLSDQQLVEQLKKEQQVTVSRRVIAKYRDELGILSSTKRRRYEERIV</sequence>
<protein>
    <submittedName>
        <fullName evidence="11">RNA polymerase sigma-54 factor</fullName>
    </submittedName>
</protein>
<dbReference type="Pfam" id="PF04552">
    <property type="entry name" value="Sigma54_DBD"/>
    <property type="match status" value="1"/>
</dbReference>
<evidence type="ECO:0000256" key="5">
    <source>
        <dbReference type="ARBA" id="ARBA00023015"/>
    </source>
</evidence>
<evidence type="ECO:0000256" key="2">
    <source>
        <dbReference type="ARBA" id="ARBA00022478"/>
    </source>
</evidence>
<comment type="similarity">
    <text evidence="1">Belongs to the sigma-54 factor family.</text>
</comment>
<dbReference type="Proteomes" id="UP001179280">
    <property type="component" value="Unassembled WGS sequence"/>
</dbReference>
<keyword evidence="4" id="KW-0548">Nucleotidyltransferase</keyword>
<accession>A0ABS2SZ04</accession>
<dbReference type="InterPro" id="IPR007634">
    <property type="entry name" value="RNA_pol_sigma_54_DNA-bd"/>
</dbReference>
<dbReference type="InterPro" id="IPR007046">
    <property type="entry name" value="RNA_pol_sigma_54_core-bd"/>
</dbReference>
<evidence type="ECO:0000256" key="4">
    <source>
        <dbReference type="ARBA" id="ARBA00022695"/>
    </source>
</evidence>
<dbReference type="Gene3D" id="1.10.10.1330">
    <property type="entry name" value="RNA polymerase sigma-54 factor, core-binding domain"/>
    <property type="match status" value="1"/>
</dbReference>
<keyword evidence="7" id="KW-0238">DNA-binding</keyword>
<dbReference type="PANTHER" id="PTHR32248">
    <property type="entry name" value="RNA POLYMERASE SIGMA-54 FACTOR"/>
    <property type="match status" value="1"/>
</dbReference>
<evidence type="ECO:0000256" key="6">
    <source>
        <dbReference type="ARBA" id="ARBA00023082"/>
    </source>
</evidence>
<dbReference type="PIRSF" id="PIRSF000774">
    <property type="entry name" value="RpoN"/>
    <property type="match status" value="1"/>
</dbReference>
<evidence type="ECO:0000256" key="3">
    <source>
        <dbReference type="ARBA" id="ARBA00022679"/>
    </source>
</evidence>
<gene>
    <name evidence="11" type="ORF">JOC54_003777</name>
</gene>
<evidence type="ECO:0000313" key="11">
    <source>
        <dbReference type="EMBL" id="MBM7840485.1"/>
    </source>
</evidence>
<dbReference type="PANTHER" id="PTHR32248:SF4">
    <property type="entry name" value="RNA POLYMERASE SIGMA-54 FACTOR"/>
    <property type="match status" value="1"/>
</dbReference>
<evidence type="ECO:0000256" key="8">
    <source>
        <dbReference type="ARBA" id="ARBA00023163"/>
    </source>
</evidence>
<feature type="domain" description="RNA polymerase sigma factor 54 DNA-binding" evidence="9">
    <location>
        <begin position="272"/>
        <end position="430"/>
    </location>
</feature>
<dbReference type="Gene3D" id="1.10.10.60">
    <property type="entry name" value="Homeodomain-like"/>
    <property type="match status" value="1"/>
</dbReference>
<dbReference type="Pfam" id="PF04963">
    <property type="entry name" value="Sigma54_CBD"/>
    <property type="match status" value="1"/>
</dbReference>
<comment type="caution">
    <text evidence="11">The sequence shown here is derived from an EMBL/GenBank/DDBJ whole genome shotgun (WGS) entry which is preliminary data.</text>
</comment>
<evidence type="ECO:0000256" key="7">
    <source>
        <dbReference type="ARBA" id="ARBA00023125"/>
    </source>
</evidence>
<feature type="domain" description="RNA polymerase sigma factor 54 core-binding" evidence="10">
    <location>
        <begin position="74"/>
        <end position="260"/>
    </location>
</feature>
<evidence type="ECO:0000313" key="12">
    <source>
        <dbReference type="Proteomes" id="UP001179280"/>
    </source>
</evidence>